<dbReference type="Gene3D" id="2.160.20.80">
    <property type="entry name" value="E3 ubiquitin-protein ligase SopA"/>
    <property type="match status" value="1"/>
</dbReference>
<evidence type="ECO:0000313" key="3">
    <source>
        <dbReference type="Proteomes" id="UP000198862"/>
    </source>
</evidence>
<protein>
    <submittedName>
        <fullName evidence="2">Pentapeptide repeat-containing protein</fullName>
    </submittedName>
</protein>
<evidence type="ECO:0000313" key="2">
    <source>
        <dbReference type="EMBL" id="SFD67226.1"/>
    </source>
</evidence>
<dbReference type="RefSeq" id="WP_091991548.1">
    <property type="nucleotide sequence ID" value="NZ_FOLO01000084.1"/>
</dbReference>
<gene>
    <name evidence="2" type="ORF">SAMN02745724_05150</name>
</gene>
<reference evidence="2 3" key="1">
    <citation type="submission" date="2016-10" db="EMBL/GenBank/DDBJ databases">
        <authorList>
            <person name="de Groot N.N."/>
        </authorList>
    </citation>
    <scope>NUCLEOTIDE SEQUENCE [LARGE SCALE GENOMIC DNA]</scope>
    <source>
        <strain evidence="2 3">DSM 6059</strain>
    </source>
</reference>
<sequence length="281" mass="31533">MLEFLAKYHLEIRNIGLVLIAFIGSPFLIWRTYIASRQVKTNEANHKSEMFTKSIEQLGAMENETPSKERRIGAIYSLEKIAINNRDYYSQVMEVLCSYIRLHAITKSAFSKNEDLLVALTVVTRCKPNKNIFINEEMHEINLSGAFFNNSDLNDLNFDNANLSHCSFDRSYISNCSFFNTNLNGAFLDEVSIDDTDFSHANLAFSSIKNTDLEKAQLTWANLTGAQLTGTNLTEANLTRAKLTGANLTGANLTNTKMTNTTTKGTVFKDNIGYNKSTEVT</sequence>
<dbReference type="Pfam" id="PF00805">
    <property type="entry name" value="Pentapeptide"/>
    <property type="match status" value="1"/>
</dbReference>
<dbReference type="InterPro" id="IPR001646">
    <property type="entry name" value="5peptide_repeat"/>
</dbReference>
<feature type="transmembrane region" description="Helical" evidence="1">
    <location>
        <begin position="12"/>
        <end position="30"/>
    </location>
</feature>
<dbReference type="OrthoDB" id="4563217at2"/>
<keyword evidence="3" id="KW-1185">Reference proteome</keyword>
<dbReference type="SUPFAM" id="SSF141571">
    <property type="entry name" value="Pentapeptide repeat-like"/>
    <property type="match status" value="1"/>
</dbReference>
<evidence type="ECO:0000256" key="1">
    <source>
        <dbReference type="SAM" id="Phobius"/>
    </source>
</evidence>
<dbReference type="AlphaFoldDB" id="A0A1I1U8P3"/>
<proteinExistence type="predicted"/>
<accession>A0A1I1U8P3</accession>
<organism evidence="2 3">
    <name type="scientific">Pseudoalteromonas denitrificans DSM 6059</name>
    <dbReference type="NCBI Taxonomy" id="1123010"/>
    <lineage>
        <taxon>Bacteria</taxon>
        <taxon>Pseudomonadati</taxon>
        <taxon>Pseudomonadota</taxon>
        <taxon>Gammaproteobacteria</taxon>
        <taxon>Alteromonadales</taxon>
        <taxon>Pseudoalteromonadaceae</taxon>
        <taxon>Pseudoalteromonas</taxon>
    </lineage>
</organism>
<dbReference type="InterPro" id="IPR051082">
    <property type="entry name" value="Pentapeptide-BTB/POZ_domain"/>
</dbReference>
<keyword evidence="1" id="KW-1133">Transmembrane helix</keyword>
<dbReference type="STRING" id="1123010.SAMN02745724_05150"/>
<name>A0A1I1U8P3_9GAMM</name>
<keyword evidence="1" id="KW-0812">Transmembrane</keyword>
<keyword evidence="1" id="KW-0472">Membrane</keyword>
<dbReference type="Proteomes" id="UP000198862">
    <property type="component" value="Unassembled WGS sequence"/>
</dbReference>
<dbReference type="PANTHER" id="PTHR14136">
    <property type="entry name" value="BTB_POZ DOMAIN-CONTAINING PROTEIN KCTD9"/>
    <property type="match status" value="1"/>
</dbReference>
<dbReference type="PANTHER" id="PTHR14136:SF17">
    <property type="entry name" value="BTB_POZ DOMAIN-CONTAINING PROTEIN KCTD9"/>
    <property type="match status" value="1"/>
</dbReference>
<dbReference type="EMBL" id="FOLO01000084">
    <property type="protein sequence ID" value="SFD67226.1"/>
    <property type="molecule type" value="Genomic_DNA"/>
</dbReference>
<dbReference type="Pfam" id="PF13599">
    <property type="entry name" value="Pentapeptide_4"/>
    <property type="match status" value="1"/>
</dbReference>